<dbReference type="SUPFAM" id="SSF55347">
    <property type="entry name" value="Glyceraldehyde-3-phosphate dehydrogenase-like, C-terminal domain"/>
    <property type="match status" value="1"/>
</dbReference>
<dbReference type="InterPro" id="IPR050984">
    <property type="entry name" value="Gfo/Idh/MocA_domain"/>
</dbReference>
<dbReference type="PANTHER" id="PTHR22604">
    <property type="entry name" value="OXIDOREDUCTASES"/>
    <property type="match status" value="1"/>
</dbReference>
<sequence>MSDAEPIGIGVLGAADIAWRRGIPAIERCERLRLAAVASRSLEKAQAVAERFGCAAVAGYERLLERDDVDAVYVPLPNSLHEEWADAALRAGKHVLVEKSLTLSAATARRLVATARERRLAFMENFSFLHHTQHARVLDLVADGAIGTPLSFSGSFGIPRTAPSLIRYSPELAGGALREIGCYPVRAARLFLGDDLTVTGASLRHDPSVGVDVAGSALLTDGAGVTAHCDFGLTHAYRNTYAVWGSEGRIEVDWAFTPPPETRPVIRVHRADVREERVLPGADQFLGMLTAFAEACADPSAHEHHGDDAIGQAILLEAIADHSATALATGVRSARAVR</sequence>
<accession>A0A1I9J5L9</accession>
<dbReference type="PANTHER" id="PTHR22604:SF105">
    <property type="entry name" value="TRANS-1,2-DIHYDROBENZENE-1,2-DIOL DEHYDROGENASE"/>
    <property type="match status" value="1"/>
</dbReference>
<protein>
    <submittedName>
        <fullName evidence="5">NDP-hexose-3-reductase</fullName>
    </submittedName>
</protein>
<feature type="domain" description="Gfo/Idh/MocA-like oxidoreductase N-terminal" evidence="3">
    <location>
        <begin position="8"/>
        <end position="125"/>
    </location>
</feature>
<dbReference type="GO" id="GO:0000166">
    <property type="term" value="F:nucleotide binding"/>
    <property type="evidence" value="ECO:0007669"/>
    <property type="project" value="InterPro"/>
</dbReference>
<keyword evidence="2" id="KW-0560">Oxidoreductase</keyword>
<evidence type="ECO:0000256" key="1">
    <source>
        <dbReference type="ARBA" id="ARBA00010928"/>
    </source>
</evidence>
<dbReference type="GO" id="GO:0016491">
    <property type="term" value="F:oxidoreductase activity"/>
    <property type="evidence" value="ECO:0007669"/>
    <property type="project" value="UniProtKB-KW"/>
</dbReference>
<dbReference type="AlphaFoldDB" id="A0A1I9J5L9"/>
<reference evidence="5" key="1">
    <citation type="submission" date="2015-08" db="EMBL/GenBank/DDBJ databases">
        <authorList>
            <person name="Babu N.S."/>
            <person name="Beckwith C.J."/>
            <person name="Beseler K.G."/>
            <person name="Brison A."/>
            <person name="Carone J.V."/>
            <person name="Caskin T.P."/>
            <person name="Diamond M."/>
            <person name="Durham M.E."/>
            <person name="Foxe J.M."/>
            <person name="Go M."/>
            <person name="Henderson B.A."/>
            <person name="Jones I.B."/>
            <person name="McGettigan J.A."/>
            <person name="Micheletti S.J."/>
            <person name="Nasrallah M.E."/>
            <person name="Ortiz D."/>
            <person name="Piller C.R."/>
            <person name="Privatt S.R."/>
            <person name="Schneider S.L."/>
            <person name="Sharp S."/>
            <person name="Smith T.C."/>
            <person name="Stanton J.D."/>
            <person name="Ullery H.E."/>
            <person name="Wilson R.J."/>
            <person name="Serrano M.G."/>
            <person name="Buck G."/>
            <person name="Lee V."/>
            <person name="Wang Y."/>
            <person name="Carvalho R."/>
            <person name="Voegtly L."/>
            <person name="Shi R."/>
            <person name="Duckworth R."/>
            <person name="Johnson A."/>
            <person name="Loviza R."/>
            <person name="Walstead R."/>
            <person name="Shah Z."/>
            <person name="Kiflezghi M."/>
            <person name="Wade K."/>
            <person name="Ball S.L."/>
            <person name="Bradley K.W."/>
            <person name="Asai D.J."/>
            <person name="Bowman C.A."/>
            <person name="Russell D.A."/>
            <person name="Pope W.H."/>
            <person name="Jacobs-Sera D."/>
            <person name="Hendrix R.W."/>
            <person name="Hatfull G.F."/>
        </authorList>
    </citation>
    <scope>NUCLEOTIDE SEQUENCE</scope>
    <source>
        <strain evidence="5">WAC2288</strain>
    </source>
</reference>
<proteinExistence type="inferred from homology"/>
<dbReference type="Gene3D" id="3.30.360.10">
    <property type="entry name" value="Dihydrodipicolinate Reductase, domain 2"/>
    <property type="match status" value="1"/>
</dbReference>
<comment type="similarity">
    <text evidence="1">Belongs to the Gfo/Idh/MocA family.</text>
</comment>
<dbReference type="InterPro" id="IPR055170">
    <property type="entry name" value="GFO_IDH_MocA-like_dom"/>
</dbReference>
<evidence type="ECO:0000259" key="3">
    <source>
        <dbReference type="Pfam" id="PF01408"/>
    </source>
</evidence>
<evidence type="ECO:0000313" key="5">
    <source>
        <dbReference type="EMBL" id="AKA59100.1"/>
    </source>
</evidence>
<dbReference type="EMBL" id="KJ159185">
    <property type="protein sequence ID" value="AKA59100.1"/>
    <property type="molecule type" value="Genomic_DNA"/>
</dbReference>
<evidence type="ECO:0000256" key="2">
    <source>
        <dbReference type="ARBA" id="ARBA00023002"/>
    </source>
</evidence>
<dbReference type="InterPro" id="IPR000683">
    <property type="entry name" value="Gfo/Idh/MocA-like_OxRdtase_N"/>
</dbReference>
<reference evidence="5" key="2">
    <citation type="journal article" date="2016" name="Cell Chem. Biol.">
        <title>Discovery of Ibomycin, a Complex Macrolactone that Exerts Antifungal Activity by Impeding Endocytic Trafficking and Membrane Function.</title>
        <authorList>
            <person name="Robbins N."/>
            <person name="Spitzer M."/>
            <person name="Wang W."/>
            <person name="Waglechner N."/>
            <person name="Patel D.J."/>
            <person name="O'Brien J.S."/>
            <person name="Ejim L."/>
            <person name="Ejim O."/>
            <person name="Tyers M."/>
            <person name="Wright G.D."/>
        </authorList>
    </citation>
    <scope>NUCLEOTIDE SEQUENCE</scope>
    <source>
        <strain evidence="5">WAC2288</strain>
    </source>
</reference>
<name>A0A1I9J5L9_9ACTN</name>
<organism evidence="5">
    <name type="scientific">Streptomyces sp. WAC2288</name>
    <dbReference type="NCBI Taxonomy" id="1582798"/>
    <lineage>
        <taxon>Bacteria</taxon>
        <taxon>Bacillati</taxon>
        <taxon>Actinomycetota</taxon>
        <taxon>Actinomycetes</taxon>
        <taxon>Kitasatosporales</taxon>
        <taxon>Streptomycetaceae</taxon>
        <taxon>Streptomyces</taxon>
    </lineage>
</organism>
<dbReference type="Pfam" id="PF22725">
    <property type="entry name" value="GFO_IDH_MocA_C3"/>
    <property type="match status" value="1"/>
</dbReference>
<evidence type="ECO:0000259" key="4">
    <source>
        <dbReference type="Pfam" id="PF22725"/>
    </source>
</evidence>
<dbReference type="SUPFAM" id="SSF51735">
    <property type="entry name" value="NAD(P)-binding Rossmann-fold domains"/>
    <property type="match status" value="1"/>
</dbReference>
<dbReference type="Gene3D" id="3.40.50.720">
    <property type="entry name" value="NAD(P)-binding Rossmann-like Domain"/>
    <property type="match status" value="1"/>
</dbReference>
<feature type="domain" description="GFO/IDH/MocA-like oxidoreductase" evidence="4">
    <location>
        <begin position="135"/>
        <end position="251"/>
    </location>
</feature>
<dbReference type="InterPro" id="IPR036291">
    <property type="entry name" value="NAD(P)-bd_dom_sf"/>
</dbReference>
<dbReference type="Pfam" id="PF01408">
    <property type="entry name" value="GFO_IDH_MocA"/>
    <property type="match status" value="1"/>
</dbReference>